<dbReference type="PATRIC" id="fig|880071.3.peg.3909"/>
<dbReference type="InterPro" id="IPR025665">
    <property type="entry name" value="Beta-barrel_OMP_2"/>
</dbReference>
<dbReference type="STRING" id="880071.Fleli_3907"/>
<evidence type="ECO:0000259" key="2">
    <source>
        <dbReference type="Pfam" id="PF13568"/>
    </source>
</evidence>
<name>I4AQH5_BERLS</name>
<evidence type="ECO:0000313" key="4">
    <source>
        <dbReference type="Proteomes" id="UP000006054"/>
    </source>
</evidence>
<dbReference type="HOGENOM" id="CLU_1007432_0_0_10"/>
<feature type="domain" description="Outer membrane protein beta-barrel" evidence="2">
    <location>
        <begin position="31"/>
        <end position="196"/>
    </location>
</feature>
<reference evidence="4" key="1">
    <citation type="submission" date="2012-06" db="EMBL/GenBank/DDBJ databases">
        <title>The complete genome of Flexibacter litoralis DSM 6794.</title>
        <authorList>
            <person name="Lucas S."/>
            <person name="Copeland A."/>
            <person name="Lapidus A."/>
            <person name="Glavina del Rio T."/>
            <person name="Dalin E."/>
            <person name="Tice H."/>
            <person name="Bruce D."/>
            <person name="Goodwin L."/>
            <person name="Pitluck S."/>
            <person name="Peters L."/>
            <person name="Ovchinnikova G."/>
            <person name="Lu M."/>
            <person name="Kyrpides N."/>
            <person name="Mavromatis K."/>
            <person name="Ivanova N."/>
            <person name="Brettin T."/>
            <person name="Detter J.C."/>
            <person name="Han C."/>
            <person name="Larimer F."/>
            <person name="Land M."/>
            <person name="Hauser L."/>
            <person name="Markowitz V."/>
            <person name="Cheng J.-F."/>
            <person name="Hugenholtz P."/>
            <person name="Woyke T."/>
            <person name="Wu D."/>
            <person name="Spring S."/>
            <person name="Lang E."/>
            <person name="Kopitz M."/>
            <person name="Brambilla E."/>
            <person name="Klenk H.-P."/>
            <person name="Eisen J.A."/>
        </authorList>
    </citation>
    <scope>NUCLEOTIDE SEQUENCE [LARGE SCALE GENOMIC DNA]</scope>
    <source>
        <strain evidence="4">ATCC 23117 / DSM 6794 / NBRC 15988 / NCIMB 1366 / Sio-4</strain>
    </source>
</reference>
<organism evidence="3 4">
    <name type="scientific">Bernardetia litoralis (strain ATCC 23117 / DSM 6794 / NBRC 15988 / NCIMB 1366 / Fx l1 / Sio-4)</name>
    <name type="common">Flexibacter litoralis</name>
    <dbReference type="NCBI Taxonomy" id="880071"/>
    <lineage>
        <taxon>Bacteria</taxon>
        <taxon>Pseudomonadati</taxon>
        <taxon>Bacteroidota</taxon>
        <taxon>Cytophagia</taxon>
        <taxon>Cytophagales</taxon>
        <taxon>Bernardetiaceae</taxon>
        <taxon>Bernardetia</taxon>
    </lineage>
</organism>
<dbReference type="Proteomes" id="UP000006054">
    <property type="component" value="Chromosome"/>
</dbReference>
<proteinExistence type="predicted"/>
<accession>I4AQH5</accession>
<feature type="chain" id="PRO_5003686461" description="Outer membrane protein beta-barrel domain-containing protein" evidence="1">
    <location>
        <begin position="25"/>
        <end position="276"/>
    </location>
</feature>
<evidence type="ECO:0000256" key="1">
    <source>
        <dbReference type="SAM" id="SignalP"/>
    </source>
</evidence>
<feature type="signal peptide" evidence="1">
    <location>
        <begin position="1"/>
        <end position="24"/>
    </location>
</feature>
<keyword evidence="1" id="KW-0732">Signal</keyword>
<dbReference type="Pfam" id="PF13568">
    <property type="entry name" value="OMP_b-brl_2"/>
    <property type="match status" value="1"/>
</dbReference>
<dbReference type="Gene3D" id="2.40.160.20">
    <property type="match status" value="1"/>
</dbReference>
<protein>
    <recommendedName>
        <fullName evidence="2">Outer membrane protein beta-barrel domain-containing protein</fullName>
    </recommendedName>
</protein>
<gene>
    <name evidence="3" type="ordered locus">Fleli_3907</name>
</gene>
<dbReference type="InterPro" id="IPR011250">
    <property type="entry name" value="OMP/PagP_B-barrel"/>
</dbReference>
<dbReference type="EMBL" id="CP003345">
    <property type="protein sequence ID" value="AFM06210.1"/>
    <property type="molecule type" value="Genomic_DNA"/>
</dbReference>
<dbReference type="AlphaFoldDB" id="I4AQH5"/>
<keyword evidence="4" id="KW-1185">Reference proteome</keyword>
<evidence type="ECO:0000313" key="3">
    <source>
        <dbReference type="EMBL" id="AFM06210.1"/>
    </source>
</evidence>
<sequence precursor="true">MTIMKKIFFLSLLFCLALTYQLQAQGFSYSGFKTGLSVARAPISFDGIQTDTTGQLSVESESSNGKFRTGLQFGVFAGKEFTKTIGVRMELNYTQMGRVDTINYNQRNNYALHYFSFDPMLQLRIKASSPNHFYILAGPSARLLVGSGATGTDEVQALKVRQADLGVNFGFSYLVGLTPYLYLTLEARAYYGLMNVAEKPKENAVELNEYISAFNTVQNATDPFDIPEETSQVIEDARTNGFNNNYKITNQGALFSIGFCVPLRPPADKLIKIGRK</sequence>
<dbReference type="KEGG" id="fli:Fleli_3907"/>
<dbReference type="SUPFAM" id="SSF56925">
    <property type="entry name" value="OMPA-like"/>
    <property type="match status" value="1"/>
</dbReference>